<protein>
    <submittedName>
        <fullName evidence="2">Uncharacterized protein</fullName>
    </submittedName>
</protein>
<evidence type="ECO:0000313" key="3">
    <source>
        <dbReference type="Proteomes" id="UP000240760"/>
    </source>
</evidence>
<organism evidence="2 3">
    <name type="scientific">Trichoderma longibrachiatum ATCC 18648</name>
    <dbReference type="NCBI Taxonomy" id="983965"/>
    <lineage>
        <taxon>Eukaryota</taxon>
        <taxon>Fungi</taxon>
        <taxon>Dikarya</taxon>
        <taxon>Ascomycota</taxon>
        <taxon>Pezizomycotina</taxon>
        <taxon>Sordariomycetes</taxon>
        <taxon>Hypocreomycetidae</taxon>
        <taxon>Hypocreales</taxon>
        <taxon>Hypocreaceae</taxon>
        <taxon>Trichoderma</taxon>
    </lineage>
</organism>
<keyword evidence="3" id="KW-1185">Reference proteome</keyword>
<name>A0A2T4BQU3_TRILO</name>
<dbReference type="OrthoDB" id="4900314at2759"/>
<accession>A0A2T4BQU3</accession>
<feature type="compositionally biased region" description="Basic residues" evidence="1">
    <location>
        <begin position="310"/>
        <end position="325"/>
    </location>
</feature>
<dbReference type="EMBL" id="KZ679146">
    <property type="protein sequence ID" value="PTB71669.1"/>
    <property type="molecule type" value="Genomic_DNA"/>
</dbReference>
<feature type="compositionally biased region" description="Basic and acidic residues" evidence="1">
    <location>
        <begin position="8"/>
        <end position="38"/>
    </location>
</feature>
<proteinExistence type="predicted"/>
<gene>
    <name evidence="2" type="ORF">M440DRAFT_1473291</name>
</gene>
<feature type="compositionally biased region" description="Basic residues" evidence="1">
    <location>
        <begin position="39"/>
        <end position="79"/>
    </location>
</feature>
<feature type="region of interest" description="Disordered" evidence="1">
    <location>
        <begin position="208"/>
        <end position="325"/>
    </location>
</feature>
<evidence type="ECO:0000256" key="1">
    <source>
        <dbReference type="SAM" id="MobiDB-lite"/>
    </source>
</evidence>
<dbReference type="Proteomes" id="UP000240760">
    <property type="component" value="Unassembled WGS sequence"/>
</dbReference>
<evidence type="ECO:0000313" key="2">
    <source>
        <dbReference type="EMBL" id="PTB71669.1"/>
    </source>
</evidence>
<dbReference type="AlphaFoldDB" id="A0A2T4BQU3"/>
<feature type="compositionally biased region" description="Polar residues" evidence="1">
    <location>
        <begin position="219"/>
        <end position="229"/>
    </location>
</feature>
<reference evidence="2 3" key="1">
    <citation type="submission" date="2016-07" db="EMBL/GenBank/DDBJ databases">
        <title>Multiple horizontal gene transfer events from other fungi enriched the ability of initially mycotrophic Trichoderma (Ascomycota) to feed on dead plant biomass.</title>
        <authorList>
            <consortium name="DOE Joint Genome Institute"/>
            <person name="Aerts A."/>
            <person name="Atanasova L."/>
            <person name="Chenthamara K."/>
            <person name="Zhang J."/>
            <person name="Grujic M."/>
            <person name="Henrissat B."/>
            <person name="Kuo A."/>
            <person name="Salamov A."/>
            <person name="Lipzen A."/>
            <person name="Labutti K."/>
            <person name="Barry K."/>
            <person name="Miao Y."/>
            <person name="Rahimi M.J."/>
            <person name="Shen Q."/>
            <person name="Grigoriev I.V."/>
            <person name="Kubicek C.P."/>
            <person name="Druzhinina I.S."/>
        </authorList>
    </citation>
    <scope>NUCLEOTIDE SEQUENCE [LARGE SCALE GENOMIC DNA]</scope>
    <source>
        <strain evidence="2 3">ATCC 18648</strain>
    </source>
</reference>
<feature type="compositionally biased region" description="Low complexity" evidence="1">
    <location>
        <begin position="245"/>
        <end position="267"/>
    </location>
</feature>
<sequence length="325" mass="36971">MGNGHSSSRKDPRKNPKKDSRKEPKRESKKDSRKDSPRRDHKKSSKCTSPRHKSSSHRSDRHRHRHSHSHSHSHSHTHGTSHGASHNNHHRNTIHMADTHDVSQEYAHQRMDFVLQLFQDPSFVPQIYPMWERMGEDARRAALKVRDRGSAVTAPERDEFVRMLYTAVPEAPEAMGYGYDTEEDRLYSREASPVVNALGIMNNEPASDQDAVRRHSMFPPSSSVYSTDVKSAPRSRGRSLSPLIPQAASFPPSAPAPEAAQPLQQEASTDHQSRRSSHSRSQAGPSSEGERHHRQHSHSRSRARESSRERARRRPHKPSSSSRRN</sequence>
<feature type="region of interest" description="Disordered" evidence="1">
    <location>
        <begin position="1"/>
        <end position="90"/>
    </location>
</feature>
<feature type="compositionally biased region" description="Basic residues" evidence="1">
    <location>
        <begin position="292"/>
        <end position="301"/>
    </location>
</feature>